<organism evidence="3 4">
    <name type="scientific">Leifsonia shinshuensis</name>
    <dbReference type="NCBI Taxonomy" id="150026"/>
    <lineage>
        <taxon>Bacteria</taxon>
        <taxon>Bacillati</taxon>
        <taxon>Actinomycetota</taxon>
        <taxon>Actinomycetes</taxon>
        <taxon>Micrococcales</taxon>
        <taxon>Microbacteriaceae</taxon>
        <taxon>Leifsonia</taxon>
    </lineage>
</organism>
<dbReference type="PANTHER" id="PTHR43861:SF1">
    <property type="entry name" value="TRANS-ACONITATE 2-METHYLTRANSFERASE"/>
    <property type="match status" value="1"/>
</dbReference>
<dbReference type="GO" id="GO:0008757">
    <property type="term" value="F:S-adenosylmethionine-dependent methyltransferase activity"/>
    <property type="evidence" value="ECO:0007669"/>
    <property type="project" value="InterPro"/>
</dbReference>
<dbReference type="PANTHER" id="PTHR43861">
    <property type="entry name" value="TRANS-ACONITATE 2-METHYLTRANSFERASE-RELATED"/>
    <property type="match status" value="1"/>
</dbReference>
<dbReference type="GO" id="GO:0032259">
    <property type="term" value="P:methylation"/>
    <property type="evidence" value="ECO:0007669"/>
    <property type="project" value="UniProtKB-KW"/>
</dbReference>
<dbReference type="AlphaFoldDB" id="A0A853CS36"/>
<dbReference type="EMBL" id="JACCFL010000001">
    <property type="protein sequence ID" value="NYJ22713.1"/>
    <property type="molecule type" value="Genomic_DNA"/>
</dbReference>
<protein>
    <submittedName>
        <fullName evidence="3">SAM-dependent methyltransferase</fullName>
    </submittedName>
</protein>
<sequence length="290" mass="31892">MTRNRNLKRRVRLRAAKTGESYTSARRQLIPDEPPASKFEAQRPSDYLLRAAASPAGRTYKTLAIEQLAIDPANTILDLGCGTGGELDPLLRALGPAGSLIGVDADEEALRAARDRFEDPRLKLIVGDAHTLALDDGSVDRAYVDRTAQHLTAPATVLSELRRILRPDGRVVLAEPDWQTLVIDSPEPELAETYRRFVIEEVIRNPRIGSELPRLVQHAGLQLDTVIPVTATYTDPIEGDRIFGFARVTRRAVAAGYLDPDQADRWLGYLGGGPFFASLTVFITVATRIC</sequence>
<dbReference type="InterPro" id="IPR029063">
    <property type="entry name" value="SAM-dependent_MTases_sf"/>
</dbReference>
<evidence type="ECO:0000256" key="1">
    <source>
        <dbReference type="SAM" id="MobiDB-lite"/>
    </source>
</evidence>
<dbReference type="Gene3D" id="3.40.50.150">
    <property type="entry name" value="Vaccinia Virus protein VP39"/>
    <property type="match status" value="1"/>
</dbReference>
<feature type="domain" description="Methyltransferase type 11" evidence="2">
    <location>
        <begin position="77"/>
        <end position="173"/>
    </location>
</feature>
<evidence type="ECO:0000259" key="2">
    <source>
        <dbReference type="Pfam" id="PF08241"/>
    </source>
</evidence>
<reference evidence="3 4" key="1">
    <citation type="submission" date="2020-07" db="EMBL/GenBank/DDBJ databases">
        <title>Sequencing the genomes of 1000 actinobacteria strains.</title>
        <authorList>
            <person name="Klenk H.-P."/>
        </authorList>
    </citation>
    <scope>NUCLEOTIDE SEQUENCE [LARGE SCALE GENOMIC DNA]</scope>
    <source>
        <strain evidence="3 4">DSM 15165</strain>
    </source>
</reference>
<dbReference type="Pfam" id="PF08241">
    <property type="entry name" value="Methyltransf_11"/>
    <property type="match status" value="1"/>
</dbReference>
<name>A0A853CS36_9MICO</name>
<gene>
    <name evidence="3" type="ORF">HNR13_001000</name>
</gene>
<keyword evidence="3" id="KW-0808">Transferase</keyword>
<dbReference type="CDD" id="cd02440">
    <property type="entry name" value="AdoMet_MTases"/>
    <property type="match status" value="1"/>
</dbReference>
<dbReference type="Proteomes" id="UP000578352">
    <property type="component" value="Unassembled WGS sequence"/>
</dbReference>
<proteinExistence type="predicted"/>
<dbReference type="SUPFAM" id="SSF53335">
    <property type="entry name" value="S-adenosyl-L-methionine-dependent methyltransferases"/>
    <property type="match status" value="1"/>
</dbReference>
<evidence type="ECO:0000313" key="4">
    <source>
        <dbReference type="Proteomes" id="UP000578352"/>
    </source>
</evidence>
<keyword evidence="3" id="KW-0489">Methyltransferase</keyword>
<accession>A0A853CS36</accession>
<evidence type="ECO:0000313" key="3">
    <source>
        <dbReference type="EMBL" id="NYJ22713.1"/>
    </source>
</evidence>
<comment type="caution">
    <text evidence="3">The sequence shown here is derived from an EMBL/GenBank/DDBJ whole genome shotgun (WGS) entry which is preliminary data.</text>
</comment>
<dbReference type="RefSeq" id="WP_179604731.1">
    <property type="nucleotide sequence ID" value="NZ_BAABEH010000001.1"/>
</dbReference>
<dbReference type="InterPro" id="IPR013216">
    <property type="entry name" value="Methyltransf_11"/>
</dbReference>
<feature type="region of interest" description="Disordered" evidence="1">
    <location>
        <begin position="18"/>
        <end position="39"/>
    </location>
</feature>